<dbReference type="AlphaFoldDB" id="A0A256FE59"/>
<sequence length="208" mass="23360">MGVHSDTITIVVRLVLPFLIAIPIALIWFSKLERLETAYRVLMRRTNELARTASTDPLTGVLNRRSFIEQFERAMELGVRGWFLLADIDYLKMINDNFGHLAGDEAVISTARALETVLPDDSLIARIGGDEFCAFVPGVSQDNMFAFSKHISDTAGTNFKKAVQRDRAALSVSIGNIVCRPMQTFKNVIGQADEKLYRKKRLRILRAS</sequence>
<dbReference type="EC" id="2.7.7.65" evidence="1"/>
<evidence type="ECO:0000313" key="6">
    <source>
        <dbReference type="Proteomes" id="UP000215590"/>
    </source>
</evidence>
<evidence type="ECO:0000259" key="4">
    <source>
        <dbReference type="PROSITE" id="PS50887"/>
    </source>
</evidence>
<dbReference type="PROSITE" id="PS50887">
    <property type="entry name" value="GGDEF"/>
    <property type="match status" value="1"/>
</dbReference>
<feature type="domain" description="GGDEF" evidence="4">
    <location>
        <begin position="79"/>
        <end position="208"/>
    </location>
</feature>
<name>A0A256FE59_9HYPH</name>
<keyword evidence="6" id="KW-1185">Reference proteome</keyword>
<keyword evidence="3" id="KW-0812">Transmembrane</keyword>
<organism evidence="5 6">
    <name type="scientific">Brucella thiophenivorans</name>
    <dbReference type="NCBI Taxonomy" id="571255"/>
    <lineage>
        <taxon>Bacteria</taxon>
        <taxon>Pseudomonadati</taxon>
        <taxon>Pseudomonadota</taxon>
        <taxon>Alphaproteobacteria</taxon>
        <taxon>Hyphomicrobiales</taxon>
        <taxon>Brucellaceae</taxon>
        <taxon>Brucella/Ochrobactrum group</taxon>
        <taxon>Brucella</taxon>
    </lineage>
</organism>
<comment type="caution">
    <text evidence="5">The sequence shown here is derived from an EMBL/GenBank/DDBJ whole genome shotgun (WGS) entry which is preliminary data.</text>
</comment>
<evidence type="ECO:0000313" key="5">
    <source>
        <dbReference type="EMBL" id="OYR13068.1"/>
    </source>
</evidence>
<gene>
    <name evidence="5" type="ORF">CEV31_3536</name>
</gene>
<dbReference type="CDD" id="cd01949">
    <property type="entry name" value="GGDEF"/>
    <property type="match status" value="1"/>
</dbReference>
<dbReference type="InterPro" id="IPR043128">
    <property type="entry name" value="Rev_trsase/Diguanyl_cyclase"/>
</dbReference>
<dbReference type="EMBL" id="NNRJ01000054">
    <property type="protein sequence ID" value="OYR13068.1"/>
    <property type="molecule type" value="Genomic_DNA"/>
</dbReference>
<dbReference type="GO" id="GO:0052621">
    <property type="term" value="F:diguanylate cyclase activity"/>
    <property type="evidence" value="ECO:0007669"/>
    <property type="project" value="UniProtKB-EC"/>
</dbReference>
<dbReference type="InterPro" id="IPR000160">
    <property type="entry name" value="GGDEF_dom"/>
</dbReference>
<dbReference type="NCBIfam" id="TIGR00254">
    <property type="entry name" value="GGDEF"/>
    <property type="match status" value="1"/>
</dbReference>
<dbReference type="InterPro" id="IPR029787">
    <property type="entry name" value="Nucleotide_cyclase"/>
</dbReference>
<keyword evidence="3" id="KW-0472">Membrane</keyword>
<comment type="catalytic activity">
    <reaction evidence="2">
        <text>2 GTP = 3',3'-c-di-GMP + 2 diphosphate</text>
        <dbReference type="Rhea" id="RHEA:24898"/>
        <dbReference type="ChEBI" id="CHEBI:33019"/>
        <dbReference type="ChEBI" id="CHEBI:37565"/>
        <dbReference type="ChEBI" id="CHEBI:58805"/>
        <dbReference type="EC" id="2.7.7.65"/>
    </reaction>
</comment>
<dbReference type="InterPro" id="IPR050469">
    <property type="entry name" value="Diguanylate_Cyclase"/>
</dbReference>
<accession>A0A256FE59</accession>
<protein>
    <recommendedName>
        <fullName evidence="1">diguanylate cyclase</fullName>
        <ecNumber evidence="1">2.7.7.65</ecNumber>
    </recommendedName>
</protein>
<keyword evidence="3" id="KW-1133">Transmembrane helix</keyword>
<dbReference type="Pfam" id="PF00990">
    <property type="entry name" value="GGDEF"/>
    <property type="match status" value="1"/>
</dbReference>
<dbReference type="PANTHER" id="PTHR45138:SF9">
    <property type="entry name" value="DIGUANYLATE CYCLASE DGCM-RELATED"/>
    <property type="match status" value="1"/>
</dbReference>
<dbReference type="Gene3D" id="3.30.70.270">
    <property type="match status" value="1"/>
</dbReference>
<dbReference type="Proteomes" id="UP000215590">
    <property type="component" value="Unassembled WGS sequence"/>
</dbReference>
<evidence type="ECO:0000256" key="2">
    <source>
        <dbReference type="ARBA" id="ARBA00034247"/>
    </source>
</evidence>
<evidence type="ECO:0000256" key="3">
    <source>
        <dbReference type="SAM" id="Phobius"/>
    </source>
</evidence>
<proteinExistence type="predicted"/>
<evidence type="ECO:0000256" key="1">
    <source>
        <dbReference type="ARBA" id="ARBA00012528"/>
    </source>
</evidence>
<dbReference type="SMART" id="SM00267">
    <property type="entry name" value="GGDEF"/>
    <property type="match status" value="1"/>
</dbReference>
<dbReference type="PANTHER" id="PTHR45138">
    <property type="entry name" value="REGULATORY COMPONENTS OF SENSORY TRANSDUCTION SYSTEM"/>
    <property type="match status" value="1"/>
</dbReference>
<dbReference type="SUPFAM" id="SSF55073">
    <property type="entry name" value="Nucleotide cyclase"/>
    <property type="match status" value="1"/>
</dbReference>
<feature type="transmembrane region" description="Helical" evidence="3">
    <location>
        <begin position="12"/>
        <end position="30"/>
    </location>
</feature>
<reference evidence="5 6" key="1">
    <citation type="submission" date="2017-07" db="EMBL/GenBank/DDBJ databases">
        <title>Phylogenetic study on the rhizospheric bacterium Ochrobactrum sp. A44.</title>
        <authorList>
            <person name="Krzyzanowska D.M."/>
            <person name="Ossowicki A."/>
            <person name="Rajewska M."/>
            <person name="Maciag T."/>
            <person name="Kaczynski Z."/>
            <person name="Czerwicka M."/>
            <person name="Jafra S."/>
        </authorList>
    </citation>
    <scope>NUCLEOTIDE SEQUENCE [LARGE SCALE GENOMIC DNA]</scope>
    <source>
        <strain evidence="5 6">DSM 7216</strain>
    </source>
</reference>